<dbReference type="PROSITE" id="PS51257">
    <property type="entry name" value="PROKAR_LIPOPROTEIN"/>
    <property type="match status" value="1"/>
</dbReference>
<comment type="caution">
    <text evidence="2">The sequence shown here is derived from an EMBL/GenBank/DDBJ whole genome shotgun (WGS) entry which is preliminary data.</text>
</comment>
<accession>A0A8I1ABJ2</accession>
<keyword evidence="3" id="KW-1185">Reference proteome</keyword>
<dbReference type="Proteomes" id="UP000633619">
    <property type="component" value="Unassembled WGS sequence"/>
</dbReference>
<feature type="signal peptide" evidence="1">
    <location>
        <begin position="1"/>
        <end position="23"/>
    </location>
</feature>
<sequence>MRFRNTWILVASMLVLLLAGCQGESTDTTKEVNQVGEEELKEKAIQHIKETYNKEFEVTKVECVSKFGASCFITGKVKDGKDTEITVYWLPPDGIKDDYVLTLWDEELEPEIKSLSERMMDIREIKTISYSNGAKKSKYTGDVPSVFEVLKNGGDKDYLFHWRGRIYENNGQYETGIKDFLKEIKAMNFNRVLITIFVADDELKSASNHVEESDYTLYRYNIKIDDIQKVDINHLNLDQYKTVIKH</sequence>
<gene>
    <name evidence="2" type="ORF">I8U20_13185</name>
</gene>
<keyword evidence="1" id="KW-0732">Signal</keyword>
<dbReference type="RefSeq" id="WP_181732916.1">
    <property type="nucleotide sequence ID" value="NZ_JACEIR010000014.1"/>
</dbReference>
<dbReference type="AlphaFoldDB" id="A0A8I1ABJ2"/>
<evidence type="ECO:0000313" key="2">
    <source>
        <dbReference type="EMBL" id="MBH8596256.1"/>
    </source>
</evidence>
<proteinExistence type="predicted"/>
<evidence type="ECO:0000256" key="1">
    <source>
        <dbReference type="SAM" id="SignalP"/>
    </source>
</evidence>
<dbReference type="EMBL" id="JAECVW010000012">
    <property type="protein sequence ID" value="MBH8596256.1"/>
    <property type="molecule type" value="Genomic_DNA"/>
</dbReference>
<organism evidence="2 3">
    <name type="scientific">Thermoactinomyces intermedius</name>
    <dbReference type="NCBI Taxonomy" id="2024"/>
    <lineage>
        <taxon>Bacteria</taxon>
        <taxon>Bacillati</taxon>
        <taxon>Bacillota</taxon>
        <taxon>Bacilli</taxon>
        <taxon>Bacillales</taxon>
        <taxon>Thermoactinomycetaceae</taxon>
        <taxon>Thermoactinomyces</taxon>
    </lineage>
</organism>
<evidence type="ECO:0000313" key="3">
    <source>
        <dbReference type="Proteomes" id="UP000633619"/>
    </source>
</evidence>
<feature type="chain" id="PRO_5039336815" evidence="1">
    <location>
        <begin position="24"/>
        <end position="246"/>
    </location>
</feature>
<reference evidence="2 3" key="1">
    <citation type="submission" date="2020-12" db="EMBL/GenBank/DDBJ databases">
        <title>WGS of Thermoactinomyces spp.</title>
        <authorList>
            <person name="Cheng K."/>
        </authorList>
    </citation>
    <scope>NUCLEOTIDE SEQUENCE [LARGE SCALE GENOMIC DNA]</scope>
    <source>
        <strain evidence="3">CICC 10671\DSM 43846</strain>
    </source>
</reference>
<name>A0A8I1ABJ2_THEIN</name>
<protein>
    <submittedName>
        <fullName evidence="2">Uncharacterized protein</fullName>
    </submittedName>
</protein>